<dbReference type="SUPFAM" id="SSF46565">
    <property type="entry name" value="Chaperone J-domain"/>
    <property type="match status" value="1"/>
</dbReference>
<dbReference type="GO" id="GO:0031207">
    <property type="term" value="C:Sec62/Sec63 complex"/>
    <property type="evidence" value="ECO:0007669"/>
    <property type="project" value="TreeGrafter"/>
</dbReference>
<keyword evidence="1" id="KW-0472">Membrane</keyword>
<reference evidence="2 3" key="1">
    <citation type="submission" date="2022-01" db="EMBL/GenBank/DDBJ databases">
        <authorList>
            <person name="Xiong W."/>
            <person name="Schranz E."/>
        </authorList>
    </citation>
    <scope>NUCLEOTIDE SEQUENCE [LARGE SCALE GENOMIC DNA]</scope>
</reference>
<dbReference type="GO" id="GO:0006614">
    <property type="term" value="P:SRP-dependent cotranslational protein targeting to membrane"/>
    <property type="evidence" value="ECO:0007669"/>
    <property type="project" value="TreeGrafter"/>
</dbReference>
<dbReference type="Proteomes" id="UP001157418">
    <property type="component" value="Unassembled WGS sequence"/>
</dbReference>
<proteinExistence type="predicted"/>
<dbReference type="InterPro" id="IPR036869">
    <property type="entry name" value="J_dom_sf"/>
</dbReference>
<evidence type="ECO:0000313" key="2">
    <source>
        <dbReference type="EMBL" id="CAH1431418.1"/>
    </source>
</evidence>
<dbReference type="GO" id="GO:0008320">
    <property type="term" value="F:protein transmembrane transporter activity"/>
    <property type="evidence" value="ECO:0007669"/>
    <property type="project" value="TreeGrafter"/>
</dbReference>
<feature type="transmembrane region" description="Helical" evidence="1">
    <location>
        <begin position="77"/>
        <end position="99"/>
    </location>
</feature>
<comment type="caution">
    <text evidence="2">The sequence shown here is derived from an EMBL/GenBank/DDBJ whole genome shotgun (WGS) entry which is preliminary data.</text>
</comment>
<sequence>MQCVNLKWLSVKQNKLQSLKEAHNYFLEYISKAYQALTDPISRENFEKYGHHDRRQGLQMGIALPKFLLNIDGTSGAVNLLGIVGICIIMPLVMAVMYLSRSSKYNGKLEKNEASTSGTRTPSLNKRWVWGRGEKMFLGTHVQDNNQIALNVIKEAQNLRGTFRVILEIWLGVDMIKKSINILGLSLNNVSLG</sequence>
<name>A0AAU9N3B0_9ASTR</name>
<evidence type="ECO:0000256" key="1">
    <source>
        <dbReference type="SAM" id="Phobius"/>
    </source>
</evidence>
<keyword evidence="1" id="KW-1133">Transmembrane helix</keyword>
<keyword evidence="1" id="KW-0812">Transmembrane</keyword>
<protein>
    <recommendedName>
        <fullName evidence="4">J domain-containing protein</fullName>
    </recommendedName>
</protein>
<gene>
    <name evidence="2" type="ORF">LVIROSA_LOCUS18134</name>
</gene>
<dbReference type="PANTHER" id="PTHR24075">
    <property type="entry name" value="SEC63 DOMAIN-CONTAINING"/>
    <property type="match status" value="1"/>
</dbReference>
<evidence type="ECO:0000313" key="3">
    <source>
        <dbReference type="Proteomes" id="UP001157418"/>
    </source>
</evidence>
<dbReference type="AlphaFoldDB" id="A0AAU9N3B0"/>
<evidence type="ECO:0008006" key="4">
    <source>
        <dbReference type="Google" id="ProtNLM"/>
    </source>
</evidence>
<dbReference type="EMBL" id="CAKMRJ010003334">
    <property type="protein sequence ID" value="CAH1431418.1"/>
    <property type="molecule type" value="Genomic_DNA"/>
</dbReference>
<dbReference type="PANTHER" id="PTHR24075:SF14">
    <property type="entry name" value="C2 DOMAIN, DNAJ DOMAIN, SEC63 DOMAIN, IMMUNOGLOBULIN E-SET-RELATED"/>
    <property type="match status" value="1"/>
</dbReference>
<accession>A0AAU9N3B0</accession>
<organism evidence="2 3">
    <name type="scientific">Lactuca virosa</name>
    <dbReference type="NCBI Taxonomy" id="75947"/>
    <lineage>
        <taxon>Eukaryota</taxon>
        <taxon>Viridiplantae</taxon>
        <taxon>Streptophyta</taxon>
        <taxon>Embryophyta</taxon>
        <taxon>Tracheophyta</taxon>
        <taxon>Spermatophyta</taxon>
        <taxon>Magnoliopsida</taxon>
        <taxon>eudicotyledons</taxon>
        <taxon>Gunneridae</taxon>
        <taxon>Pentapetalae</taxon>
        <taxon>asterids</taxon>
        <taxon>campanulids</taxon>
        <taxon>Asterales</taxon>
        <taxon>Asteraceae</taxon>
        <taxon>Cichorioideae</taxon>
        <taxon>Cichorieae</taxon>
        <taxon>Lactucinae</taxon>
        <taxon>Lactuca</taxon>
    </lineage>
</organism>
<dbReference type="GO" id="GO:0003723">
    <property type="term" value="F:RNA binding"/>
    <property type="evidence" value="ECO:0007669"/>
    <property type="project" value="TreeGrafter"/>
</dbReference>
<dbReference type="GO" id="GO:0006620">
    <property type="term" value="P:post-translational protein targeting to endoplasmic reticulum membrane"/>
    <property type="evidence" value="ECO:0007669"/>
    <property type="project" value="TreeGrafter"/>
</dbReference>
<keyword evidence="3" id="KW-1185">Reference proteome</keyword>